<dbReference type="SUPFAM" id="SSF51230">
    <property type="entry name" value="Single hybrid motif"/>
    <property type="match status" value="1"/>
</dbReference>
<evidence type="ECO:0000313" key="3">
    <source>
        <dbReference type="EMBL" id="SUP80031.1"/>
    </source>
</evidence>
<evidence type="ECO:0000313" key="4">
    <source>
        <dbReference type="Proteomes" id="UP000255087"/>
    </source>
</evidence>
<dbReference type="PROSITE" id="PS50968">
    <property type="entry name" value="BIOTINYL_LIPOYL"/>
    <property type="match status" value="1"/>
</dbReference>
<dbReference type="InterPro" id="IPR011053">
    <property type="entry name" value="Single_hybrid_motif"/>
</dbReference>
<evidence type="ECO:0000256" key="1">
    <source>
        <dbReference type="ARBA" id="ARBA00023267"/>
    </source>
</evidence>
<dbReference type="AlphaFoldDB" id="A0A0T9JJ63"/>
<sequence>MSDIKSKVPGVIDEILVAEGDKVERGQHLLVMEAMKMKMPILATAAGTVKTIAIKLGDRVNPGSLLVEIDD</sequence>
<dbReference type="EMBL" id="UHJC01000001">
    <property type="protein sequence ID" value="SUP80031.1"/>
    <property type="molecule type" value="Genomic_DNA"/>
</dbReference>
<dbReference type="GO" id="GO:0004149">
    <property type="term" value="F:dihydrolipoyllysine-residue succinyltransferase activity"/>
    <property type="evidence" value="ECO:0007669"/>
    <property type="project" value="UniProtKB-EC"/>
</dbReference>
<dbReference type="FunFam" id="2.40.50.100:FF:000003">
    <property type="entry name" value="Acetyl-CoA carboxylase biotin carboxyl carrier protein"/>
    <property type="match status" value="1"/>
</dbReference>
<dbReference type="Gene3D" id="2.40.50.100">
    <property type="match status" value="1"/>
</dbReference>
<name>A0A0T9JJ63_YERPU</name>
<dbReference type="PANTHER" id="PTHR45266">
    <property type="entry name" value="OXALOACETATE DECARBOXYLASE ALPHA CHAIN"/>
    <property type="match status" value="1"/>
</dbReference>
<protein>
    <submittedName>
        <fullName evidence="3">Dihydrolipoamide acetyltransferase</fullName>
        <ecNumber evidence="3">2.3.1.61</ecNumber>
    </submittedName>
</protein>
<dbReference type="InterPro" id="IPR000089">
    <property type="entry name" value="Biotin_lipoyl"/>
</dbReference>
<evidence type="ECO:0000259" key="2">
    <source>
        <dbReference type="PROSITE" id="PS50968"/>
    </source>
</evidence>
<dbReference type="InterPro" id="IPR050709">
    <property type="entry name" value="Biotin_Carboxyl_Carrier/Decarb"/>
</dbReference>
<feature type="domain" description="Lipoyl-binding" evidence="2">
    <location>
        <begin position="1"/>
        <end position="70"/>
    </location>
</feature>
<organism evidence="3 4">
    <name type="scientific">Yersinia pseudotuberculosis</name>
    <dbReference type="NCBI Taxonomy" id="633"/>
    <lineage>
        <taxon>Bacteria</taxon>
        <taxon>Pseudomonadati</taxon>
        <taxon>Pseudomonadota</taxon>
        <taxon>Gammaproteobacteria</taxon>
        <taxon>Enterobacterales</taxon>
        <taxon>Yersiniaceae</taxon>
        <taxon>Yersinia</taxon>
    </lineage>
</organism>
<dbReference type="PROSITE" id="PS00188">
    <property type="entry name" value="BIOTIN"/>
    <property type="match status" value="1"/>
</dbReference>
<keyword evidence="3" id="KW-0808">Transferase</keyword>
<accession>A0A0T9JJ63</accession>
<dbReference type="PANTHER" id="PTHR45266:SF3">
    <property type="entry name" value="OXALOACETATE DECARBOXYLASE ALPHA CHAIN"/>
    <property type="match status" value="1"/>
</dbReference>
<dbReference type="Pfam" id="PF00364">
    <property type="entry name" value="Biotin_lipoyl"/>
    <property type="match status" value="1"/>
</dbReference>
<dbReference type="Proteomes" id="UP000255087">
    <property type="component" value="Unassembled WGS sequence"/>
</dbReference>
<reference evidence="3 4" key="1">
    <citation type="submission" date="2018-06" db="EMBL/GenBank/DDBJ databases">
        <authorList>
            <consortium name="Pathogen Informatics"/>
            <person name="Doyle S."/>
        </authorList>
    </citation>
    <scope>NUCLEOTIDE SEQUENCE [LARGE SCALE GENOMIC DNA]</scope>
    <source>
        <strain evidence="3 4">NCTC8580</strain>
    </source>
</reference>
<dbReference type="InterPro" id="IPR001882">
    <property type="entry name" value="Biotin_BS"/>
</dbReference>
<dbReference type="RefSeq" id="WP_050093170.1">
    <property type="nucleotide sequence ID" value="NZ_CPWG01000018.1"/>
</dbReference>
<dbReference type="CDD" id="cd06850">
    <property type="entry name" value="biotinyl_domain"/>
    <property type="match status" value="1"/>
</dbReference>
<keyword evidence="1" id="KW-0092">Biotin</keyword>
<keyword evidence="3" id="KW-0012">Acyltransferase</keyword>
<dbReference type="EC" id="2.3.1.61" evidence="3"/>
<proteinExistence type="predicted"/>
<gene>
    <name evidence="3" type="ORF">NCTC8580_00070</name>
</gene>